<dbReference type="InterPro" id="IPR029063">
    <property type="entry name" value="SAM-dependent_MTases_sf"/>
</dbReference>
<dbReference type="Pfam" id="PF01170">
    <property type="entry name" value="UPF0020"/>
    <property type="match status" value="1"/>
</dbReference>
<dbReference type="InterPro" id="IPR000241">
    <property type="entry name" value="RlmKL-like_Mtase"/>
</dbReference>
<name>A0A7S3D0X0_9EUKA</name>
<comment type="subcellular location">
    <subcellularLocation>
        <location evidence="1">Cytoplasm</location>
    </subcellularLocation>
</comment>
<dbReference type="SUPFAM" id="SSF53335">
    <property type="entry name" value="S-adenosyl-L-methionine-dependent methyltransferases"/>
    <property type="match status" value="1"/>
</dbReference>
<keyword evidence="3" id="KW-0819">tRNA processing</keyword>
<dbReference type="CDD" id="cd02440">
    <property type="entry name" value="AdoMet_MTases"/>
    <property type="match status" value="1"/>
</dbReference>
<dbReference type="GO" id="GO:0016423">
    <property type="term" value="F:tRNA (guanine) methyltransferase activity"/>
    <property type="evidence" value="ECO:0007669"/>
    <property type="project" value="TreeGrafter"/>
</dbReference>
<reference evidence="6" key="1">
    <citation type="submission" date="2021-01" db="EMBL/GenBank/DDBJ databases">
        <authorList>
            <person name="Corre E."/>
            <person name="Pelletier E."/>
            <person name="Niang G."/>
            <person name="Scheremetjew M."/>
            <person name="Finn R."/>
            <person name="Kale V."/>
            <person name="Holt S."/>
            <person name="Cochrane G."/>
            <person name="Meng A."/>
            <person name="Brown T."/>
            <person name="Cohen L."/>
        </authorList>
    </citation>
    <scope>NUCLEOTIDE SEQUENCE</scope>
    <source>
        <strain evidence="6">NIES-2562</strain>
    </source>
</reference>
<sequence>MKRSEPDTRMCVEGLTPGLFFHISSGFEPAAEIEISKKLGEYGAKHVKTQRGKLHFSLAVNHTVTPHVLQSVLGCEGAFVAVANVAGVSADEKCLEDFEKLPLVIGKEQWQAALKLWRFLHSQEEKDPKKLFPSTFRVTVKRGGKHNWKSIDAAGIVGSGMLSDDFKKMTGLDLTVNLKNFDLEVYVHVQHDAATVQLGINTMKNSNDRVSVVDMSLRGATDEGGKVIRLRSSVAANMLTLAEVKPGDILLDPFGGTGSIPFLASDRLQPGLALSSDLFPHPIKVARSAKRAAGAHLHHTEKSSASYELMQADAGALPVRTGSVDVIVSDIPFGKRSQDGATIKALLPKFVAEAERVLRPGAGRMVILCSARSPFQKLLFQSSNLHMEKAVTVSMGGIDDVRLFLVKRKKEATK</sequence>
<proteinExistence type="predicted"/>
<keyword evidence="2" id="KW-0808">Transferase</keyword>
<protein>
    <submittedName>
        <fullName evidence="6">Uncharacterized protein</fullName>
    </submittedName>
</protein>
<dbReference type="GO" id="GO:0003723">
    <property type="term" value="F:RNA binding"/>
    <property type="evidence" value="ECO:0007669"/>
    <property type="project" value="InterPro"/>
</dbReference>
<dbReference type="PANTHER" id="PTHR14911:SF13">
    <property type="entry name" value="TRNA (GUANINE(6)-N2)-METHYLTRANSFERASE THUMP3"/>
    <property type="match status" value="1"/>
</dbReference>
<organism evidence="6">
    <name type="scientific">Palpitomonas bilix</name>
    <dbReference type="NCBI Taxonomy" id="652834"/>
    <lineage>
        <taxon>Eukaryota</taxon>
        <taxon>Eukaryota incertae sedis</taxon>
    </lineage>
</organism>
<dbReference type="InterPro" id="IPR004114">
    <property type="entry name" value="THUMP_dom"/>
</dbReference>
<feature type="domain" description="Ribosomal RNA large subunit methyltransferase K/L-like methyltransferase" evidence="4">
    <location>
        <begin position="230"/>
        <end position="397"/>
    </location>
</feature>
<dbReference type="SUPFAM" id="SSF143437">
    <property type="entry name" value="THUMP domain-like"/>
    <property type="match status" value="1"/>
</dbReference>
<evidence type="ECO:0000256" key="3">
    <source>
        <dbReference type="ARBA" id="ARBA00022694"/>
    </source>
</evidence>
<evidence type="ECO:0000256" key="2">
    <source>
        <dbReference type="ARBA" id="ARBA00022603"/>
    </source>
</evidence>
<dbReference type="Gene3D" id="3.30.2130.30">
    <property type="match status" value="1"/>
</dbReference>
<accession>A0A7S3D0X0</accession>
<dbReference type="EMBL" id="HBIB01008203">
    <property type="protein sequence ID" value="CAE0242912.1"/>
    <property type="molecule type" value="Transcribed_RNA"/>
</dbReference>
<keyword evidence="2" id="KW-0489">Methyltransferase</keyword>
<evidence type="ECO:0000313" key="6">
    <source>
        <dbReference type="EMBL" id="CAE0242912.1"/>
    </source>
</evidence>
<dbReference type="GO" id="GO:0005737">
    <property type="term" value="C:cytoplasm"/>
    <property type="evidence" value="ECO:0007669"/>
    <property type="project" value="UniProtKB-SubCell"/>
</dbReference>
<evidence type="ECO:0000259" key="5">
    <source>
        <dbReference type="Pfam" id="PF02926"/>
    </source>
</evidence>
<dbReference type="PANTHER" id="PTHR14911">
    <property type="entry name" value="THUMP DOMAIN-CONTAINING"/>
    <property type="match status" value="1"/>
</dbReference>
<dbReference type="GO" id="GO:0030488">
    <property type="term" value="P:tRNA methylation"/>
    <property type="evidence" value="ECO:0007669"/>
    <property type="project" value="TreeGrafter"/>
</dbReference>
<gene>
    <name evidence="6" type="ORF">PBIL07802_LOCUS5077</name>
</gene>
<dbReference type="Pfam" id="PF02926">
    <property type="entry name" value="THUMP"/>
    <property type="match status" value="1"/>
</dbReference>
<dbReference type="AlphaFoldDB" id="A0A7S3D0X0"/>
<dbReference type="GO" id="GO:0043527">
    <property type="term" value="C:tRNA methyltransferase complex"/>
    <property type="evidence" value="ECO:0007669"/>
    <property type="project" value="UniProtKB-ARBA"/>
</dbReference>
<dbReference type="Gene3D" id="3.40.50.150">
    <property type="entry name" value="Vaccinia Virus protein VP39"/>
    <property type="match status" value="1"/>
</dbReference>
<feature type="domain" description="THUMP" evidence="5">
    <location>
        <begin position="130"/>
        <end position="197"/>
    </location>
</feature>
<evidence type="ECO:0000256" key="1">
    <source>
        <dbReference type="ARBA" id="ARBA00004496"/>
    </source>
</evidence>
<evidence type="ECO:0000259" key="4">
    <source>
        <dbReference type="Pfam" id="PF01170"/>
    </source>
</evidence>